<evidence type="ECO:0000256" key="4">
    <source>
        <dbReference type="ARBA" id="ARBA00022729"/>
    </source>
</evidence>
<keyword evidence="6" id="KW-0564">Palmitate</keyword>
<name>A0AAN0X6J8_BORHE</name>
<dbReference type="PROSITE" id="PS51257">
    <property type="entry name" value="PROKAR_LIPOPROTEIN"/>
    <property type="match status" value="1"/>
</dbReference>
<evidence type="ECO:0000313" key="9">
    <source>
        <dbReference type="EMBL" id="AMR76114.1"/>
    </source>
</evidence>
<geneLocation type="plasmid" evidence="10">
    <name>lp32-1 sequence</name>
</geneLocation>
<evidence type="ECO:0000256" key="2">
    <source>
        <dbReference type="ARBA" id="ARBA00004459"/>
    </source>
</evidence>
<keyword evidence="9" id="KW-0614">Plasmid</keyword>
<keyword evidence="8" id="KW-0449">Lipoprotein</keyword>
<dbReference type="AlphaFoldDB" id="A0AAN0X6J8"/>
<evidence type="ECO:0000256" key="7">
    <source>
        <dbReference type="ARBA" id="ARBA00023237"/>
    </source>
</evidence>
<gene>
    <name evidence="9" type="ORF">A0V01_05755</name>
</gene>
<sequence>MNKIKGGRKNEKTISTIIMTLFMVFISCNNGKSELKSDEVAKPDGTVIDLAKVSVKIKEAIATMIKVKKIETLVKSVSELAKAIDQKVDNSTHQLADGAGEKNHNGSLIAGAFQVISTVQVALIALETEVGIFDTLKKKVGEAKAKSNEFLNKLEESKDQADAAKAIDIIKGDGSKGGNELKALNQLVGELLKAAEDAVEAAMKELTVTT</sequence>
<evidence type="ECO:0000256" key="8">
    <source>
        <dbReference type="ARBA" id="ARBA00023288"/>
    </source>
</evidence>
<evidence type="ECO:0008006" key="11">
    <source>
        <dbReference type="Google" id="ProtNLM"/>
    </source>
</evidence>
<dbReference type="Proteomes" id="UP000075229">
    <property type="component" value="Plasmid Unnamed"/>
</dbReference>
<dbReference type="SUPFAM" id="SSF63515">
    <property type="entry name" value="Outer surface protein C (OspC)"/>
    <property type="match status" value="1"/>
</dbReference>
<dbReference type="EMBL" id="CP014812">
    <property type="protein sequence ID" value="AMR76114.1"/>
    <property type="molecule type" value="Genomic_DNA"/>
</dbReference>
<dbReference type="Pfam" id="PF01441">
    <property type="entry name" value="Lipoprotein_6"/>
    <property type="match status" value="1"/>
</dbReference>
<comment type="similarity">
    <text evidence="3">Belongs to the variable small protein (Vsp) family.</text>
</comment>
<evidence type="ECO:0000256" key="5">
    <source>
        <dbReference type="ARBA" id="ARBA00023136"/>
    </source>
</evidence>
<protein>
    <recommendedName>
        <fullName evidence="11">Variable outer membrane protein</fullName>
    </recommendedName>
</protein>
<evidence type="ECO:0000256" key="1">
    <source>
        <dbReference type="ARBA" id="ARBA00003932"/>
    </source>
</evidence>
<evidence type="ECO:0000256" key="6">
    <source>
        <dbReference type="ARBA" id="ARBA00023139"/>
    </source>
</evidence>
<evidence type="ECO:0000256" key="3">
    <source>
        <dbReference type="ARBA" id="ARBA00008719"/>
    </source>
</evidence>
<dbReference type="Gene3D" id="1.20.120.240">
    <property type="entry name" value="Lipoprotein, type 6"/>
    <property type="match status" value="1"/>
</dbReference>
<evidence type="ECO:0000313" key="10">
    <source>
        <dbReference type="Proteomes" id="UP000075229"/>
    </source>
</evidence>
<keyword evidence="4" id="KW-0732">Signal</keyword>
<keyword evidence="7" id="KW-0998">Cell outer membrane</keyword>
<accession>A0AAN0X6J8</accession>
<comment type="subcellular location">
    <subcellularLocation>
        <location evidence="2">Cell outer membrane</location>
        <topology evidence="2">Lipid-anchor</topology>
    </subcellularLocation>
</comment>
<proteinExistence type="inferred from homology"/>
<dbReference type="GO" id="GO:0009279">
    <property type="term" value="C:cell outer membrane"/>
    <property type="evidence" value="ECO:0007669"/>
    <property type="project" value="UniProtKB-SubCell"/>
</dbReference>
<dbReference type="InterPro" id="IPR036437">
    <property type="entry name" value="OspC-like_sf"/>
</dbReference>
<organism evidence="9 10">
    <name type="scientific">Borrelia hermsii</name>
    <dbReference type="NCBI Taxonomy" id="140"/>
    <lineage>
        <taxon>Bacteria</taxon>
        <taxon>Pseudomonadati</taxon>
        <taxon>Spirochaetota</taxon>
        <taxon>Spirochaetia</taxon>
        <taxon>Spirochaetales</taxon>
        <taxon>Borreliaceae</taxon>
        <taxon>Borrelia</taxon>
    </lineage>
</organism>
<keyword evidence="5" id="KW-0472">Membrane</keyword>
<dbReference type="RefSeq" id="WP_043924585.1">
    <property type="nucleotide sequence ID" value="NZ_CP014812.1"/>
</dbReference>
<dbReference type="InterPro" id="IPR001800">
    <property type="entry name" value="Lipoprotein_OspC"/>
</dbReference>
<reference evidence="9 10" key="1">
    <citation type="submission" date="2016-03" db="EMBL/GenBank/DDBJ databases">
        <title>Borrelia hermsii Genome sequencing and assembly.</title>
        <authorList>
            <person name="Bontemps-Gallo S."/>
            <person name="Stewart S."/>
        </authorList>
    </citation>
    <scope>NUCLEOTIDE SEQUENCE [LARGE SCALE GENOMIC DNA]</scope>
    <source>
        <strain evidence="9 10">DAH-2E7</strain>
        <plasmid evidence="10">lp32-1 sequence</plasmid>
    </source>
</reference>
<comment type="function">
    <text evidence="1">The Vlp and Vsp proteins are antigenically distinct proteins, only one vlp or vsp gene is transcriptionally active at any one time. Switching between these genes is a mechanism of host immune response evasion.</text>
</comment>